<dbReference type="PROSITE" id="PS50262">
    <property type="entry name" value="G_PROTEIN_RECEP_F1_2"/>
    <property type="match status" value="1"/>
</dbReference>
<keyword evidence="6 9" id="KW-0472">Membrane</keyword>
<dbReference type="PRINTS" id="PR00237">
    <property type="entry name" value="GPCRRHODOPSN"/>
</dbReference>
<evidence type="ECO:0000256" key="5">
    <source>
        <dbReference type="ARBA" id="ARBA00023040"/>
    </source>
</evidence>
<feature type="transmembrane region" description="Helical" evidence="9">
    <location>
        <begin position="213"/>
        <end position="233"/>
    </location>
</feature>
<evidence type="ECO:0000256" key="3">
    <source>
        <dbReference type="ARBA" id="ARBA00022692"/>
    </source>
</evidence>
<feature type="transmembrane region" description="Helical" evidence="9">
    <location>
        <begin position="254"/>
        <end position="279"/>
    </location>
</feature>
<evidence type="ECO:0000256" key="1">
    <source>
        <dbReference type="ARBA" id="ARBA00004651"/>
    </source>
</evidence>
<evidence type="ECO:0000256" key="9">
    <source>
        <dbReference type="SAM" id="Phobius"/>
    </source>
</evidence>
<dbReference type="Proteomes" id="UP001497497">
    <property type="component" value="Unassembled WGS sequence"/>
</dbReference>
<keyword evidence="8" id="KW-0807">Transducer</keyword>
<dbReference type="AlphaFoldDB" id="A0AAV2IPX5"/>
<feature type="transmembrane region" description="Helical" evidence="9">
    <location>
        <begin position="119"/>
        <end position="139"/>
    </location>
</feature>
<name>A0AAV2IPX5_LYMST</name>
<evidence type="ECO:0000259" key="10">
    <source>
        <dbReference type="PROSITE" id="PS50262"/>
    </source>
</evidence>
<comment type="caution">
    <text evidence="11">The sequence shown here is derived from an EMBL/GenBank/DDBJ whole genome shotgun (WGS) entry which is preliminary data.</text>
</comment>
<feature type="transmembrane region" description="Helical" evidence="9">
    <location>
        <begin position="79"/>
        <end position="99"/>
    </location>
</feature>
<keyword evidence="5" id="KW-0297">G-protein coupled receptor</keyword>
<keyword evidence="7" id="KW-0675">Receptor</keyword>
<dbReference type="InterPro" id="IPR000276">
    <property type="entry name" value="GPCR_Rhodpsn"/>
</dbReference>
<dbReference type="PANTHER" id="PTHR24228:SF74">
    <property type="entry name" value="G-PROTEIN COUPLED RECEPTORS FAMILY 1 PROFILE DOMAIN-CONTAINING PROTEIN"/>
    <property type="match status" value="1"/>
</dbReference>
<keyword evidence="4 9" id="KW-1133">Transmembrane helix</keyword>
<organism evidence="11 12">
    <name type="scientific">Lymnaea stagnalis</name>
    <name type="common">Great pond snail</name>
    <name type="synonym">Helix stagnalis</name>
    <dbReference type="NCBI Taxonomy" id="6523"/>
    <lineage>
        <taxon>Eukaryota</taxon>
        <taxon>Metazoa</taxon>
        <taxon>Spiralia</taxon>
        <taxon>Lophotrochozoa</taxon>
        <taxon>Mollusca</taxon>
        <taxon>Gastropoda</taxon>
        <taxon>Heterobranchia</taxon>
        <taxon>Euthyneura</taxon>
        <taxon>Panpulmonata</taxon>
        <taxon>Hygrophila</taxon>
        <taxon>Lymnaeoidea</taxon>
        <taxon>Lymnaeidae</taxon>
        <taxon>Lymnaea</taxon>
    </lineage>
</organism>
<dbReference type="PANTHER" id="PTHR24228">
    <property type="entry name" value="B2 BRADYKININ RECEPTOR/ANGIOTENSIN II RECEPTOR"/>
    <property type="match status" value="1"/>
</dbReference>
<feature type="transmembrane region" description="Helical" evidence="9">
    <location>
        <begin position="291"/>
        <end position="311"/>
    </location>
</feature>
<dbReference type="Gene3D" id="1.20.1070.10">
    <property type="entry name" value="Rhodopsin 7-helix transmembrane proteins"/>
    <property type="match status" value="1"/>
</dbReference>
<reference evidence="11 12" key="1">
    <citation type="submission" date="2024-04" db="EMBL/GenBank/DDBJ databases">
        <authorList>
            <consortium name="Genoscope - CEA"/>
            <person name="William W."/>
        </authorList>
    </citation>
    <scope>NUCLEOTIDE SEQUENCE [LARGE SCALE GENOMIC DNA]</scope>
</reference>
<dbReference type="SUPFAM" id="SSF81321">
    <property type="entry name" value="Family A G protein-coupled receptor-like"/>
    <property type="match status" value="1"/>
</dbReference>
<evidence type="ECO:0000256" key="6">
    <source>
        <dbReference type="ARBA" id="ARBA00023136"/>
    </source>
</evidence>
<evidence type="ECO:0000256" key="8">
    <source>
        <dbReference type="ARBA" id="ARBA00023224"/>
    </source>
</evidence>
<dbReference type="InterPro" id="IPR017452">
    <property type="entry name" value="GPCR_Rhodpsn_7TM"/>
</dbReference>
<dbReference type="Pfam" id="PF00001">
    <property type="entry name" value="7tm_1"/>
    <property type="match status" value="1"/>
</dbReference>
<evidence type="ECO:0000256" key="7">
    <source>
        <dbReference type="ARBA" id="ARBA00023170"/>
    </source>
</evidence>
<dbReference type="GO" id="GO:0004930">
    <property type="term" value="F:G protein-coupled receptor activity"/>
    <property type="evidence" value="ECO:0007669"/>
    <property type="project" value="UniProtKB-KW"/>
</dbReference>
<keyword evidence="2" id="KW-1003">Cell membrane</keyword>
<comment type="subcellular location">
    <subcellularLocation>
        <location evidence="1">Cell membrane</location>
        <topology evidence="1">Multi-pass membrane protein</topology>
    </subcellularLocation>
</comment>
<keyword evidence="3 9" id="KW-0812">Transmembrane</keyword>
<feature type="transmembrane region" description="Helical" evidence="9">
    <location>
        <begin position="159"/>
        <end position="182"/>
    </location>
</feature>
<evidence type="ECO:0000256" key="4">
    <source>
        <dbReference type="ARBA" id="ARBA00022989"/>
    </source>
</evidence>
<accession>A0AAV2IPX5</accession>
<sequence>MTSDLHIRSLDDFPNNVSTYEPFKNQTFQTCDGIHCYPDSVFHAATILTIILAIFGAFGNVLTVLAIMTSRLRNNINSILICHLSVADVVYCSFVLPLQAMTFYNRAWILAPVLCELHAALRIWLIGVNMVLLSTIALYRFLHVVHPQIYTVYSQSPWFIGACILCWALPFIFCFTPLVGWWGEFSFQQRILQCTFSITSSKSHKISTITAGYVVPCLFICFCYARIGFVVFTSRTKVSKGSQYRRQRARRESFRLTGMMLLIFLGFLIGTTPFFTINIVDSKLVYPMPHIWTPFLAWVMYSMNPVIYTIMDANFQRAYHRLLLCMIFKPDNVAETSVAERQNSLLAAGKNVENTPSPK</sequence>
<evidence type="ECO:0000313" key="11">
    <source>
        <dbReference type="EMBL" id="CAL1547336.1"/>
    </source>
</evidence>
<keyword evidence="12" id="KW-1185">Reference proteome</keyword>
<feature type="transmembrane region" description="Helical" evidence="9">
    <location>
        <begin position="47"/>
        <end position="67"/>
    </location>
</feature>
<evidence type="ECO:0000313" key="12">
    <source>
        <dbReference type="Proteomes" id="UP001497497"/>
    </source>
</evidence>
<proteinExistence type="predicted"/>
<dbReference type="EMBL" id="CAXITT010000951">
    <property type="protein sequence ID" value="CAL1547336.1"/>
    <property type="molecule type" value="Genomic_DNA"/>
</dbReference>
<dbReference type="GO" id="GO:0005886">
    <property type="term" value="C:plasma membrane"/>
    <property type="evidence" value="ECO:0007669"/>
    <property type="project" value="UniProtKB-SubCell"/>
</dbReference>
<protein>
    <recommendedName>
        <fullName evidence="10">G-protein coupled receptors family 1 profile domain-containing protein</fullName>
    </recommendedName>
</protein>
<gene>
    <name evidence="11" type="ORF">GSLYS_00020661001</name>
</gene>
<evidence type="ECO:0000256" key="2">
    <source>
        <dbReference type="ARBA" id="ARBA00022475"/>
    </source>
</evidence>
<feature type="domain" description="G-protein coupled receptors family 1 profile" evidence="10">
    <location>
        <begin position="59"/>
        <end position="308"/>
    </location>
</feature>
<dbReference type="SMART" id="SM01381">
    <property type="entry name" value="7TM_GPCR_Srsx"/>
    <property type="match status" value="1"/>
</dbReference>